<evidence type="ECO:0000313" key="3">
    <source>
        <dbReference type="Proteomes" id="UP000199227"/>
    </source>
</evidence>
<proteinExistence type="predicted"/>
<reference evidence="2 3" key="1">
    <citation type="submission" date="2016-10" db="EMBL/GenBank/DDBJ databases">
        <authorList>
            <person name="de Groot N.N."/>
        </authorList>
    </citation>
    <scope>NUCLEOTIDE SEQUENCE [LARGE SCALE GENOMIC DNA]</scope>
    <source>
        <strain evidence="2 3">EP1-55-1</strain>
    </source>
</reference>
<accession>A0A1I5PUP6</accession>
<gene>
    <name evidence="2" type="ORF">SAMN05216234_11710</name>
</gene>
<keyword evidence="1" id="KW-0472">Membrane</keyword>
<evidence type="ECO:0000256" key="1">
    <source>
        <dbReference type="SAM" id="Phobius"/>
    </source>
</evidence>
<protein>
    <submittedName>
        <fullName evidence="2">Uncharacterized protein</fullName>
    </submittedName>
</protein>
<keyword evidence="3" id="KW-1185">Reference proteome</keyword>
<organism evidence="2 3">
    <name type="scientific">Hydrogenimonas thermophila</name>
    <dbReference type="NCBI Taxonomy" id="223786"/>
    <lineage>
        <taxon>Bacteria</taxon>
        <taxon>Pseudomonadati</taxon>
        <taxon>Campylobacterota</taxon>
        <taxon>Epsilonproteobacteria</taxon>
        <taxon>Campylobacterales</taxon>
        <taxon>Hydrogenimonadaceae</taxon>
        <taxon>Hydrogenimonas</taxon>
    </lineage>
</organism>
<feature type="transmembrane region" description="Helical" evidence="1">
    <location>
        <begin position="6"/>
        <end position="31"/>
    </location>
</feature>
<evidence type="ECO:0000313" key="2">
    <source>
        <dbReference type="EMBL" id="SFP37818.1"/>
    </source>
</evidence>
<dbReference type="OrthoDB" id="9923704at2"/>
<dbReference type="AlphaFoldDB" id="A0A1I5PUP6"/>
<keyword evidence="1" id="KW-0812">Transmembrane</keyword>
<keyword evidence="1" id="KW-1133">Transmembrane helix</keyword>
<dbReference type="RefSeq" id="WP_092912365.1">
    <property type="nucleotide sequence ID" value="NZ_CP136592.1"/>
</dbReference>
<name>A0A1I5PUP6_9BACT</name>
<dbReference type="Proteomes" id="UP000199227">
    <property type="component" value="Unassembled WGS sequence"/>
</dbReference>
<sequence>MVGGSYKNIVLVSIILGGFVLFMIITTAWVINDVSKGRSCYRTCDVPQKGAKELKKFQTNENKPSQTDK</sequence>
<dbReference type="EMBL" id="FOXB01000017">
    <property type="protein sequence ID" value="SFP37818.1"/>
    <property type="molecule type" value="Genomic_DNA"/>
</dbReference>